<evidence type="ECO:0000256" key="4">
    <source>
        <dbReference type="ARBA" id="ARBA00022840"/>
    </source>
</evidence>
<reference evidence="8" key="1">
    <citation type="journal article" date="2019" name="Int. J. Syst. Evol. Microbiol.">
        <title>The Global Catalogue of Microorganisms (GCM) 10K type strain sequencing project: providing services to taxonomists for standard genome sequencing and annotation.</title>
        <authorList>
            <consortium name="The Broad Institute Genomics Platform"/>
            <consortium name="The Broad Institute Genome Sequencing Center for Infectious Disease"/>
            <person name="Wu L."/>
            <person name="Ma J."/>
        </authorList>
    </citation>
    <scope>NUCLEOTIDE SEQUENCE [LARGE SCALE GENOMIC DNA]</scope>
    <source>
        <strain evidence="8">KCTC 15012</strain>
    </source>
</reference>
<gene>
    <name evidence="7" type="ORF">ACFSNB_13175</name>
</gene>
<name>A0ABW5CC06_9PROT</name>
<sequence length="546" mass="57949">MLNNPRSYEEACRTFRWRVPDRYNLAFDLCDRHALGGADGHRTALVVERPDGEGEHYTFLVLRLLANRLANVLAARGVGAGDRVGLALAPGLEAAVALLAVLRMGAVAVPLPLGLGAAPLAWRLDNSGAVALIVDPGVLPAVALARPHLPMLGTVLVAADRPGPDAPALWPAIEVASDSFAPVVTSPDSPAFLFYPGDTAGRPGGVIHAHRAMIGGLPAIELALGLFPQFGDVAWTPGDWMTPEALFRLVLPAWHHGVAVVASPGPFDPGRALDRIGRLGIRATWLPPETLAPLIEASTGRTFARPRALASGPDPLTADQHEAALRAFGIHVNEAWGVLETGAVTANLAGMMELRPPSPGRAAPGLTIEATEETGLPVRAGRRGILAVSADAPGNFLGYWEGGSGPAERRGKWLLTGRLGCRDLDYYVWPEPLACEEGAVLIAGRRVRLDEIESTLAHHPAIAAAGVIDVPGGLRAFVVFKPGPPPEPAELREWIRLRRGADAVPRWIEPTDALPLTVDGTLLRDELRTRPLRLGGTSPEDRWSGR</sequence>
<dbReference type="Pfam" id="PF00501">
    <property type="entry name" value="AMP-binding"/>
    <property type="match status" value="1"/>
</dbReference>
<evidence type="ECO:0000259" key="5">
    <source>
        <dbReference type="Pfam" id="PF00501"/>
    </source>
</evidence>
<dbReference type="InterPro" id="IPR042099">
    <property type="entry name" value="ANL_N_sf"/>
</dbReference>
<keyword evidence="8" id="KW-1185">Reference proteome</keyword>
<evidence type="ECO:0000256" key="3">
    <source>
        <dbReference type="ARBA" id="ARBA00022741"/>
    </source>
</evidence>
<accession>A0ABW5CC06</accession>
<keyword evidence="2" id="KW-0436">Ligase</keyword>
<dbReference type="InterPro" id="IPR025110">
    <property type="entry name" value="AMP-bd_C"/>
</dbReference>
<dbReference type="SUPFAM" id="SSF56801">
    <property type="entry name" value="Acetyl-CoA synthetase-like"/>
    <property type="match status" value="1"/>
</dbReference>
<dbReference type="Gene3D" id="3.30.300.30">
    <property type="match status" value="1"/>
</dbReference>
<dbReference type="EMBL" id="JBHUIY010000027">
    <property type="protein sequence ID" value="MFD2234759.1"/>
    <property type="molecule type" value="Genomic_DNA"/>
</dbReference>
<dbReference type="InterPro" id="IPR045851">
    <property type="entry name" value="AMP-bd_C_sf"/>
</dbReference>
<feature type="domain" description="AMP-dependent synthetase/ligase" evidence="5">
    <location>
        <begin position="40"/>
        <end position="400"/>
    </location>
</feature>
<keyword evidence="3" id="KW-0547">Nucleotide-binding</keyword>
<dbReference type="InterPro" id="IPR051087">
    <property type="entry name" value="Mitochondrial_ACSM"/>
</dbReference>
<evidence type="ECO:0000313" key="7">
    <source>
        <dbReference type="EMBL" id="MFD2234759.1"/>
    </source>
</evidence>
<dbReference type="PANTHER" id="PTHR43605">
    <property type="entry name" value="ACYL-COENZYME A SYNTHETASE"/>
    <property type="match status" value="1"/>
</dbReference>
<evidence type="ECO:0000256" key="1">
    <source>
        <dbReference type="ARBA" id="ARBA00006432"/>
    </source>
</evidence>
<protein>
    <submittedName>
        <fullName evidence="7">AMP-binding protein</fullName>
    </submittedName>
</protein>
<proteinExistence type="inferred from homology"/>
<evidence type="ECO:0000256" key="2">
    <source>
        <dbReference type="ARBA" id="ARBA00022598"/>
    </source>
</evidence>
<evidence type="ECO:0000313" key="8">
    <source>
        <dbReference type="Proteomes" id="UP001597296"/>
    </source>
</evidence>
<keyword evidence="4" id="KW-0067">ATP-binding</keyword>
<dbReference type="InterPro" id="IPR000873">
    <property type="entry name" value="AMP-dep_synth/lig_dom"/>
</dbReference>
<dbReference type="RefSeq" id="WP_377317295.1">
    <property type="nucleotide sequence ID" value="NZ_JBHUIY010000027.1"/>
</dbReference>
<comment type="caution">
    <text evidence="7">The sequence shown here is derived from an EMBL/GenBank/DDBJ whole genome shotgun (WGS) entry which is preliminary data.</text>
</comment>
<dbReference type="PANTHER" id="PTHR43605:SF10">
    <property type="entry name" value="ACYL-COA SYNTHETASE MEDIUM CHAIN FAMILY MEMBER 3"/>
    <property type="match status" value="1"/>
</dbReference>
<dbReference type="Pfam" id="PF13193">
    <property type="entry name" value="AMP-binding_C"/>
    <property type="match status" value="1"/>
</dbReference>
<dbReference type="Proteomes" id="UP001597296">
    <property type="component" value="Unassembled WGS sequence"/>
</dbReference>
<dbReference type="Gene3D" id="3.40.50.12780">
    <property type="entry name" value="N-terminal domain of ligase-like"/>
    <property type="match status" value="1"/>
</dbReference>
<comment type="similarity">
    <text evidence="1">Belongs to the ATP-dependent AMP-binding enzyme family.</text>
</comment>
<evidence type="ECO:0000259" key="6">
    <source>
        <dbReference type="Pfam" id="PF13193"/>
    </source>
</evidence>
<organism evidence="7 8">
    <name type="scientific">Phaeospirillum tilakii</name>
    <dbReference type="NCBI Taxonomy" id="741673"/>
    <lineage>
        <taxon>Bacteria</taxon>
        <taxon>Pseudomonadati</taxon>
        <taxon>Pseudomonadota</taxon>
        <taxon>Alphaproteobacteria</taxon>
        <taxon>Rhodospirillales</taxon>
        <taxon>Rhodospirillaceae</taxon>
        <taxon>Phaeospirillum</taxon>
    </lineage>
</organism>
<feature type="domain" description="AMP-binding enzyme C-terminal" evidence="6">
    <location>
        <begin position="451"/>
        <end position="519"/>
    </location>
</feature>